<protein>
    <submittedName>
        <fullName evidence="2">Uncharacterized protein</fullName>
    </submittedName>
</protein>
<feature type="region of interest" description="Disordered" evidence="1">
    <location>
        <begin position="319"/>
        <end position="354"/>
    </location>
</feature>
<comment type="caution">
    <text evidence="2">The sequence shown here is derived from an EMBL/GenBank/DDBJ whole genome shotgun (WGS) entry which is preliminary data.</text>
</comment>
<reference evidence="2 3" key="1">
    <citation type="journal article" date="2014" name="Mol. Plant">
        <title>Chromosome Scale Genome Assembly and Transcriptome Profiling of Nannochloropsis gaditana in Nitrogen Depletion.</title>
        <authorList>
            <person name="Corteggiani Carpinelli E."/>
            <person name="Telatin A."/>
            <person name="Vitulo N."/>
            <person name="Forcato C."/>
            <person name="D'Angelo M."/>
            <person name="Schiavon R."/>
            <person name="Vezzi A."/>
            <person name="Giacometti G.M."/>
            <person name="Morosinotto T."/>
            <person name="Valle G."/>
        </authorList>
    </citation>
    <scope>NUCLEOTIDE SEQUENCE [LARGE SCALE GENOMIC DNA]</scope>
    <source>
        <strain evidence="2 3">B-31</strain>
    </source>
</reference>
<evidence type="ECO:0000256" key="1">
    <source>
        <dbReference type="SAM" id="MobiDB-lite"/>
    </source>
</evidence>
<name>W7U6A6_9STRA</name>
<feature type="compositionally biased region" description="Basic and acidic residues" evidence="1">
    <location>
        <begin position="338"/>
        <end position="354"/>
    </location>
</feature>
<accession>W7U6A6</accession>
<dbReference type="EMBL" id="AZIL01000352">
    <property type="protein sequence ID" value="EWM28199.1"/>
    <property type="molecule type" value="Genomic_DNA"/>
</dbReference>
<dbReference type="AlphaFoldDB" id="W7U6A6"/>
<feature type="region of interest" description="Disordered" evidence="1">
    <location>
        <begin position="135"/>
        <end position="229"/>
    </location>
</feature>
<dbReference type="OrthoDB" id="10420051at2759"/>
<feature type="compositionally biased region" description="Low complexity" evidence="1">
    <location>
        <begin position="165"/>
        <end position="176"/>
    </location>
</feature>
<keyword evidence="3" id="KW-1185">Reference proteome</keyword>
<feature type="compositionally biased region" description="Basic and acidic residues" evidence="1">
    <location>
        <begin position="151"/>
        <end position="164"/>
    </location>
</feature>
<evidence type="ECO:0000313" key="3">
    <source>
        <dbReference type="Proteomes" id="UP000019335"/>
    </source>
</evidence>
<organism evidence="2 3">
    <name type="scientific">Nannochloropsis gaditana</name>
    <dbReference type="NCBI Taxonomy" id="72520"/>
    <lineage>
        <taxon>Eukaryota</taxon>
        <taxon>Sar</taxon>
        <taxon>Stramenopiles</taxon>
        <taxon>Ochrophyta</taxon>
        <taxon>Eustigmatophyceae</taxon>
        <taxon>Eustigmatales</taxon>
        <taxon>Monodopsidaceae</taxon>
        <taxon>Nannochloropsis</taxon>
    </lineage>
</organism>
<gene>
    <name evidence="2" type="ORF">Naga_100004g24</name>
</gene>
<evidence type="ECO:0000313" key="2">
    <source>
        <dbReference type="EMBL" id="EWM28199.1"/>
    </source>
</evidence>
<proteinExistence type="predicted"/>
<feature type="compositionally biased region" description="Polar residues" evidence="1">
    <location>
        <begin position="177"/>
        <end position="195"/>
    </location>
</feature>
<sequence length="354" mass="38700">MTIGNPFFKWVSQYLRPFLRDRLKPLIDTYAPNKIATLEGPSPVSVASGVPATRTLQPLFNDLRANVATKSKVKSTVHRMRAGESSACGSMSANSLLIEQQQAALLTSALVAAQRKKATSTCTSQPGLSEKTLPSCLQHHQQQQLQLQQNQREHPHLPEKEVEKAALASTTEEASAPPSSTGEPRVTLSSQQQLEDVQRGEQRKLNPVDRGGARTKVEVNAPSSSGAASSPRFKRCYYVPVINPLPDLKEKQLAVLDMRLYGVRDMPTFRELAPSLPPSVLSTAKLRGLTLTQAPEMVAGMAEQETSAFLSVADVFPMQEREETGVGEAEKEEEGGEEGERAQKEDRWDGKSPC</sequence>
<dbReference type="Proteomes" id="UP000019335">
    <property type="component" value="Chromosome 5"/>
</dbReference>
<feature type="compositionally biased region" description="Low complexity" evidence="1">
    <location>
        <begin position="137"/>
        <end position="150"/>
    </location>
</feature>
<feature type="compositionally biased region" description="Basic and acidic residues" evidence="1">
    <location>
        <begin position="196"/>
        <end position="217"/>
    </location>
</feature>